<dbReference type="KEGG" id="hvg:123439171"/>
<dbReference type="Gramene" id="HORVU.MOREX.r3.3HG0221310.1">
    <property type="protein sequence ID" value="HORVU.MOREX.r3.3HG0221310.1"/>
    <property type="gene ID" value="HORVU.MOREX.r3.3HG0221310"/>
</dbReference>
<name>A0A8I6X1R0_HORVV</name>
<evidence type="ECO:0000256" key="1">
    <source>
        <dbReference type="SAM" id="MobiDB-lite"/>
    </source>
</evidence>
<reference evidence="2" key="3">
    <citation type="submission" date="2022-01" db="UniProtKB">
        <authorList>
            <consortium name="EnsemblPlants"/>
        </authorList>
    </citation>
    <scope>IDENTIFICATION</scope>
    <source>
        <strain evidence="2">subsp. vulgare</strain>
    </source>
</reference>
<accession>A0A8I6X1R0</accession>
<dbReference type="Proteomes" id="UP000011116">
    <property type="component" value="Chromosome 3H"/>
</dbReference>
<reference evidence="3" key="1">
    <citation type="journal article" date="2012" name="Nature">
        <title>A physical, genetic and functional sequence assembly of the barley genome.</title>
        <authorList>
            <consortium name="The International Barley Genome Sequencing Consortium"/>
            <person name="Mayer K.F."/>
            <person name="Waugh R."/>
            <person name="Brown J.W."/>
            <person name="Schulman A."/>
            <person name="Langridge P."/>
            <person name="Platzer M."/>
            <person name="Fincher G.B."/>
            <person name="Muehlbauer G.J."/>
            <person name="Sato K."/>
            <person name="Close T.J."/>
            <person name="Wise R.P."/>
            <person name="Stein N."/>
        </authorList>
    </citation>
    <scope>NUCLEOTIDE SEQUENCE [LARGE SCALE GENOMIC DNA]</scope>
    <source>
        <strain evidence="3">cv. Morex</strain>
    </source>
</reference>
<dbReference type="GeneID" id="123439171"/>
<feature type="region of interest" description="Disordered" evidence="1">
    <location>
        <begin position="182"/>
        <end position="203"/>
    </location>
</feature>
<dbReference type="OrthoDB" id="683736at2759"/>
<protein>
    <submittedName>
        <fullName evidence="2">Uncharacterized protein</fullName>
    </submittedName>
</protein>
<keyword evidence="3" id="KW-1185">Reference proteome</keyword>
<gene>
    <name evidence="2" type="primary">LOC123439171</name>
</gene>
<dbReference type="EnsemblPlants" id="HORVU.MOREX.r3.3HG0221310.1">
    <property type="protein sequence ID" value="HORVU.MOREX.r3.3HG0221310.1"/>
    <property type="gene ID" value="HORVU.MOREX.r3.3HG0221310"/>
</dbReference>
<proteinExistence type="predicted"/>
<reference evidence="2" key="2">
    <citation type="submission" date="2020-10" db="EMBL/GenBank/DDBJ databases">
        <authorList>
            <person name="Scholz U."/>
            <person name="Mascher M."/>
            <person name="Fiebig A."/>
        </authorList>
    </citation>
    <scope>NUCLEOTIDE SEQUENCE [LARGE SCALE GENOMIC DNA]</scope>
    <source>
        <strain evidence="2">cv. Morex</strain>
    </source>
</reference>
<dbReference type="Gramene" id="HORVU.MOREX.r2.3HG0184040.1">
    <property type="protein sequence ID" value="HORVU.MOREX.r2.3HG0184040.1"/>
    <property type="gene ID" value="HORVU.MOREX.r2.3HG0184040"/>
</dbReference>
<evidence type="ECO:0000313" key="2">
    <source>
        <dbReference type="EnsemblPlants" id="HORVU.MOREX.r3.3HG0221310.1"/>
    </source>
</evidence>
<dbReference type="RefSeq" id="XP_044971849.1">
    <property type="nucleotide sequence ID" value="XM_045115914.1"/>
</dbReference>
<evidence type="ECO:0000313" key="3">
    <source>
        <dbReference type="Proteomes" id="UP000011116"/>
    </source>
</evidence>
<dbReference type="AlphaFoldDB" id="A0A8I6X1R0"/>
<dbReference type="SMART" id="SM00614">
    <property type="entry name" value="ZnF_BED"/>
    <property type="match status" value="1"/>
</dbReference>
<sequence>MESVESFCEKYFPNSSFGDIYSLDEFIDPSRTSDQELVSNLTSISHMRKEEMEVYRLGNPGVGLSKFYFFRQARVKEGFDTETASLREAAANKIRKAAYASFGEWHKETMFAIPNTSQGNSPNSPKFVGTKTTMEFKPTDGTNAVVGMTRYNLLRTMKDRPGLYLEEDLSLCHIYPLEGKNKAGPKRKRKGTDEGPLNTKDYIIDGPVGPRADQWDSFTKIYTKNPQLMYAACNHCNTMLKLSSKRGAASGCGTSSLESHSESAKCRSSYPTAIQQLLNMV</sequence>
<organism evidence="2 3">
    <name type="scientific">Hordeum vulgare subsp. vulgare</name>
    <name type="common">Domesticated barley</name>
    <dbReference type="NCBI Taxonomy" id="112509"/>
    <lineage>
        <taxon>Eukaryota</taxon>
        <taxon>Viridiplantae</taxon>
        <taxon>Streptophyta</taxon>
        <taxon>Embryophyta</taxon>
        <taxon>Tracheophyta</taxon>
        <taxon>Spermatophyta</taxon>
        <taxon>Magnoliopsida</taxon>
        <taxon>Liliopsida</taxon>
        <taxon>Poales</taxon>
        <taxon>Poaceae</taxon>
        <taxon>BOP clade</taxon>
        <taxon>Pooideae</taxon>
        <taxon>Triticodae</taxon>
        <taxon>Triticeae</taxon>
        <taxon>Hordeinae</taxon>
        <taxon>Hordeum</taxon>
    </lineage>
</organism>